<comment type="caution">
    <text evidence="15">The sequence shown here is derived from an EMBL/GenBank/DDBJ whole genome shotgun (WGS) entry which is preliminary data.</text>
</comment>
<evidence type="ECO:0000256" key="9">
    <source>
        <dbReference type="ARBA" id="ARBA00023170"/>
    </source>
</evidence>
<dbReference type="InterPro" id="IPR017452">
    <property type="entry name" value="GPCR_Rhodpsn_7TM"/>
</dbReference>
<dbReference type="InterPro" id="IPR000276">
    <property type="entry name" value="GPCR_Rhodpsn"/>
</dbReference>
<dbReference type="PANTHER" id="PTHR24228">
    <property type="entry name" value="B2 BRADYKININ RECEPTOR/ANGIOTENSIN II RECEPTOR"/>
    <property type="match status" value="1"/>
</dbReference>
<evidence type="ECO:0000259" key="14">
    <source>
        <dbReference type="PROSITE" id="PS50262"/>
    </source>
</evidence>
<keyword evidence="2" id="KW-1003">Cell membrane</keyword>
<feature type="transmembrane region" description="Helical" evidence="13">
    <location>
        <begin position="295"/>
        <end position="321"/>
    </location>
</feature>
<feature type="transmembrane region" description="Helical" evidence="13">
    <location>
        <begin position="157"/>
        <end position="178"/>
    </location>
</feature>
<evidence type="ECO:0000256" key="3">
    <source>
        <dbReference type="ARBA" id="ARBA00022692"/>
    </source>
</evidence>
<evidence type="ECO:0000256" key="8">
    <source>
        <dbReference type="ARBA" id="ARBA00023157"/>
    </source>
</evidence>
<feature type="transmembrane region" description="Helical" evidence="13">
    <location>
        <begin position="240"/>
        <end position="265"/>
    </location>
</feature>
<keyword evidence="8" id="KW-1015">Disulfide bond</keyword>
<dbReference type="EMBL" id="JBHFQA010000008">
    <property type="protein sequence ID" value="KAL2094196.1"/>
    <property type="molecule type" value="Genomic_DNA"/>
</dbReference>
<dbReference type="Proteomes" id="UP001591681">
    <property type="component" value="Unassembled WGS sequence"/>
</dbReference>
<evidence type="ECO:0000313" key="16">
    <source>
        <dbReference type="Proteomes" id="UP001591681"/>
    </source>
</evidence>
<gene>
    <name evidence="15" type="ORF">ACEWY4_008915</name>
</gene>
<evidence type="ECO:0000256" key="13">
    <source>
        <dbReference type="SAM" id="Phobius"/>
    </source>
</evidence>
<keyword evidence="7 13" id="KW-0472">Membrane</keyword>
<keyword evidence="4 13" id="KW-1133">Transmembrane helix</keyword>
<dbReference type="PRINTS" id="PR00237">
    <property type="entry name" value="GPCRRHODOPSN"/>
</dbReference>
<dbReference type="SUPFAM" id="SSF81321">
    <property type="entry name" value="Family A G protein-coupled receptor-like"/>
    <property type="match status" value="1"/>
</dbReference>
<dbReference type="PANTHER" id="PTHR24228:SF56">
    <property type="entry name" value="MELATONIN-RELATED RECEPTOR"/>
    <property type="match status" value="1"/>
</dbReference>
<evidence type="ECO:0000256" key="10">
    <source>
        <dbReference type="ARBA" id="ARBA00023224"/>
    </source>
</evidence>
<keyword evidence="9 12" id="KW-0675">Receptor</keyword>
<evidence type="ECO:0000256" key="4">
    <source>
        <dbReference type="ARBA" id="ARBA00022989"/>
    </source>
</evidence>
<evidence type="ECO:0000256" key="7">
    <source>
        <dbReference type="ARBA" id="ARBA00023136"/>
    </source>
</evidence>
<dbReference type="FunFam" id="1.20.1070.10:FF:000056">
    <property type="entry name" value="Melatonin receptor type 1A"/>
    <property type="match status" value="1"/>
</dbReference>
<feature type="transmembrane region" description="Helical" evidence="13">
    <location>
        <begin position="333"/>
        <end position="356"/>
    </location>
</feature>
<evidence type="ECO:0000256" key="11">
    <source>
        <dbReference type="ARBA" id="ARBA00024876"/>
    </source>
</evidence>
<dbReference type="Gene3D" id="1.20.1070.10">
    <property type="entry name" value="Rhodopsin 7-helix transmembrane proteins"/>
    <property type="match status" value="1"/>
</dbReference>
<keyword evidence="5 12" id="KW-0297">G-protein coupled receptor</keyword>
<keyword evidence="6" id="KW-0090">Biological rhythms</keyword>
<dbReference type="Pfam" id="PF00001">
    <property type="entry name" value="7tm_1"/>
    <property type="match status" value="1"/>
</dbReference>
<feature type="domain" description="G-protein coupled receptors family 1 profile" evidence="14">
    <location>
        <begin position="48"/>
        <end position="353"/>
    </location>
</feature>
<comment type="subcellular location">
    <subcellularLocation>
        <location evidence="1">Cell membrane</location>
        <topology evidence="1">Multi-pass membrane protein</topology>
    </subcellularLocation>
</comment>
<protein>
    <recommendedName>
        <fullName evidence="14">G-protein coupled receptors family 1 profile domain-containing protein</fullName>
    </recommendedName>
</protein>
<comment type="similarity">
    <text evidence="12">Belongs to the G-protein coupled receptor 1 family.</text>
</comment>
<dbReference type="PROSITE" id="PS50262">
    <property type="entry name" value="G_PROTEIN_RECEP_F1_2"/>
    <property type="match status" value="1"/>
</dbReference>
<feature type="transmembrane region" description="Helical" evidence="13">
    <location>
        <begin position="119"/>
        <end position="137"/>
    </location>
</feature>
<keyword evidence="16" id="KW-1185">Reference proteome</keyword>
<keyword evidence="3 12" id="KW-0812">Transmembrane</keyword>
<organism evidence="15 16">
    <name type="scientific">Coilia grayii</name>
    <name type="common">Gray's grenadier anchovy</name>
    <dbReference type="NCBI Taxonomy" id="363190"/>
    <lineage>
        <taxon>Eukaryota</taxon>
        <taxon>Metazoa</taxon>
        <taxon>Chordata</taxon>
        <taxon>Craniata</taxon>
        <taxon>Vertebrata</taxon>
        <taxon>Euteleostomi</taxon>
        <taxon>Actinopterygii</taxon>
        <taxon>Neopterygii</taxon>
        <taxon>Teleostei</taxon>
        <taxon>Clupei</taxon>
        <taxon>Clupeiformes</taxon>
        <taxon>Clupeoidei</taxon>
        <taxon>Engraulidae</taxon>
        <taxon>Coilinae</taxon>
        <taxon>Coilia</taxon>
    </lineage>
</organism>
<evidence type="ECO:0000256" key="1">
    <source>
        <dbReference type="ARBA" id="ARBA00004651"/>
    </source>
</evidence>
<feature type="transmembrane region" description="Helical" evidence="13">
    <location>
        <begin position="199"/>
        <end position="220"/>
    </location>
</feature>
<dbReference type="PROSITE" id="PS00237">
    <property type="entry name" value="G_PROTEIN_RECEP_F1_1"/>
    <property type="match status" value="1"/>
</dbReference>
<evidence type="ECO:0000313" key="15">
    <source>
        <dbReference type="EMBL" id="KAL2094196.1"/>
    </source>
</evidence>
<dbReference type="PRINTS" id="PR00857">
    <property type="entry name" value="MELATONINR"/>
</dbReference>
<dbReference type="InterPro" id="IPR000025">
    <property type="entry name" value="Melatonin_rcpt"/>
</dbReference>
<dbReference type="GO" id="GO:0005886">
    <property type="term" value="C:plasma membrane"/>
    <property type="evidence" value="ECO:0007669"/>
    <property type="project" value="UniProtKB-SubCell"/>
</dbReference>
<evidence type="ECO:0000256" key="5">
    <source>
        <dbReference type="ARBA" id="ARBA00023040"/>
    </source>
</evidence>
<evidence type="ECO:0000256" key="12">
    <source>
        <dbReference type="RuleBase" id="RU000688"/>
    </source>
</evidence>
<feature type="transmembrane region" description="Helical" evidence="13">
    <location>
        <begin position="32"/>
        <end position="57"/>
    </location>
</feature>
<accession>A0ABD1K4Y3</accession>
<dbReference type="GO" id="GO:0048511">
    <property type="term" value="P:rhythmic process"/>
    <property type="evidence" value="ECO:0007669"/>
    <property type="project" value="UniProtKB-KW"/>
</dbReference>
<dbReference type="GO" id="GO:0004930">
    <property type="term" value="F:G protein-coupled receptor activity"/>
    <property type="evidence" value="ECO:0007669"/>
    <property type="project" value="UniProtKB-KW"/>
</dbReference>
<proteinExistence type="inferred from homology"/>
<sequence>MAPKVNLSCIECLSQGSNHSVSSRTTSAGVTITLATVLIFTIVVDIVGNVLVILSVYRNKKLRNAGKVEGLFTQCDAKILAAYSNITGLLQQALQSQSPLSRLGQSAWLGYLAMRPGNMFVVSLSVADLVVALYPYPLALLSIVHNGWTMGPVHCQLSGFVMGLSVIGSVFNITAIALNRYCYICHGLQYERLYTGRKTCLYLLLTWLLTCLATLPNFLVGSLSYDPRVFSCTFAQTASSSYTVCVVVVHFLLPLGVVSFCYLRIWALVIQVKSRVHPPDSRRGQRGRASDLRNFLTMFVVFVLFAVCWAPLNLIGLAVAVDPERVAPRVPEWLFVTSYFMAYFNSCLNAVVYGLLNQNFRREYKHILLALCAPRALFTDSSKCATDGYKSKQSPGATNNHLVEAQL</sequence>
<evidence type="ECO:0000256" key="2">
    <source>
        <dbReference type="ARBA" id="ARBA00022475"/>
    </source>
</evidence>
<evidence type="ECO:0000256" key="6">
    <source>
        <dbReference type="ARBA" id="ARBA00023108"/>
    </source>
</evidence>
<dbReference type="AlphaFoldDB" id="A0ABD1K4Y3"/>
<comment type="function">
    <text evidence="11">High affinity receptor for melatonin. The activity of this receptor is mediated by pertussis toxin sensitive G proteins that inhibits adenylate cyclase activity.</text>
</comment>
<name>A0ABD1K4Y3_9TELE</name>
<reference evidence="15 16" key="1">
    <citation type="submission" date="2024-09" db="EMBL/GenBank/DDBJ databases">
        <title>A chromosome-level genome assembly of Gray's grenadier anchovy, Coilia grayii.</title>
        <authorList>
            <person name="Fu Z."/>
        </authorList>
    </citation>
    <scope>NUCLEOTIDE SEQUENCE [LARGE SCALE GENOMIC DNA]</scope>
    <source>
        <strain evidence="15">G4</strain>
        <tissue evidence="15">Muscle</tissue>
    </source>
</reference>
<keyword evidence="10 12" id="KW-0807">Transducer</keyword>